<organism evidence="2 3">
    <name type="scientific">Saprospira grandis (strain Lewin)</name>
    <dbReference type="NCBI Taxonomy" id="984262"/>
    <lineage>
        <taxon>Bacteria</taxon>
        <taxon>Pseudomonadati</taxon>
        <taxon>Bacteroidota</taxon>
        <taxon>Saprospiria</taxon>
        <taxon>Saprospirales</taxon>
        <taxon>Saprospiraceae</taxon>
        <taxon>Saprospira</taxon>
    </lineage>
</organism>
<dbReference type="Proteomes" id="UP000007519">
    <property type="component" value="Chromosome"/>
</dbReference>
<evidence type="ECO:0000313" key="2">
    <source>
        <dbReference type="EMBL" id="AFC23022.1"/>
    </source>
</evidence>
<gene>
    <name evidence="2" type="ordered locus">SGRA_0283</name>
</gene>
<dbReference type="AlphaFoldDB" id="H6L6C1"/>
<proteinExistence type="predicted"/>
<dbReference type="EMBL" id="CP002831">
    <property type="protein sequence ID" value="AFC23022.1"/>
    <property type="molecule type" value="Genomic_DNA"/>
</dbReference>
<protein>
    <submittedName>
        <fullName evidence="2">Uncharacterized protein</fullName>
    </submittedName>
</protein>
<evidence type="ECO:0000313" key="3">
    <source>
        <dbReference type="Proteomes" id="UP000007519"/>
    </source>
</evidence>
<reference evidence="2 3" key="1">
    <citation type="journal article" date="2012" name="Stand. Genomic Sci.">
        <title>Complete genome sequencing and analysis of Saprospira grandis str. Lewin, a predatory marine bacterium.</title>
        <authorList>
            <person name="Saw J.H."/>
            <person name="Yuryev A."/>
            <person name="Kanbe M."/>
            <person name="Hou S."/>
            <person name="Young A.G."/>
            <person name="Aizawa S."/>
            <person name="Alam M."/>
        </authorList>
    </citation>
    <scope>NUCLEOTIDE SEQUENCE [LARGE SCALE GENOMIC DNA]</scope>
    <source>
        <strain evidence="2 3">Lewin</strain>
    </source>
</reference>
<dbReference type="STRING" id="984262.SGRA_0283"/>
<evidence type="ECO:0000256" key="1">
    <source>
        <dbReference type="SAM" id="MobiDB-lite"/>
    </source>
</evidence>
<name>H6L6C1_SAPGL</name>
<dbReference type="HOGENOM" id="CLU_174836_0_0_10"/>
<accession>H6L6C1</accession>
<feature type="region of interest" description="Disordered" evidence="1">
    <location>
        <begin position="39"/>
        <end position="89"/>
    </location>
</feature>
<dbReference type="KEGG" id="sgn:SGRA_0283"/>
<sequence length="89" mass="9445">MGEGYIWFSGPAAFKLQANCWSGASCAVPKLAAGFNLQPRLAGPKGRRPRDGQQWPLGQTKALKAPKGRANSELRNSPAAAGGRPQKKN</sequence>
<keyword evidence="3" id="KW-1185">Reference proteome</keyword>